<dbReference type="InterPro" id="IPR008538">
    <property type="entry name" value="Uma2"/>
</dbReference>
<keyword evidence="3" id="KW-1185">Reference proteome</keyword>
<dbReference type="CDD" id="cd06260">
    <property type="entry name" value="DUF820-like"/>
    <property type="match status" value="1"/>
</dbReference>
<feature type="domain" description="Putative restriction endonuclease" evidence="1">
    <location>
        <begin position="39"/>
        <end position="144"/>
    </location>
</feature>
<reference evidence="2" key="1">
    <citation type="journal article" date="2021" name="Microb. Physiol.">
        <title>Proteogenomic Insights into the Physiology of Marine, Sulfate-Reducing, Filamentous Desulfonema limicola and Desulfonema magnum.</title>
        <authorList>
            <person name="Schnaars V."/>
            <person name="Wohlbrand L."/>
            <person name="Scheve S."/>
            <person name="Hinrichs C."/>
            <person name="Reinhardt R."/>
            <person name="Rabus R."/>
        </authorList>
    </citation>
    <scope>NUCLEOTIDE SEQUENCE</scope>
    <source>
        <strain evidence="2">5ac10</strain>
    </source>
</reference>
<dbReference type="PANTHER" id="PTHR34107:SF4">
    <property type="entry name" value="SLL1222 PROTEIN"/>
    <property type="match status" value="1"/>
</dbReference>
<protein>
    <submittedName>
        <fullName evidence="2">Restriction endonuclease, DUF820</fullName>
    </submittedName>
</protein>
<sequence>MILEMPQGEIFTMNWTNICEDPVLQNIPYKIQTDKWGNILMSPATNEHGIYQAKIISLISTLKKTGIVISECSVQTKEGVKVADAAWASNEYIKRNMGTNPYMEAPEICIEILSPSNTKNEMEEKKELYFARGTLEFWICDKQGNMEFYKNTGKIKHSSIIKDFPGKIIIDSF</sequence>
<dbReference type="Pfam" id="PF05685">
    <property type="entry name" value="Uma2"/>
    <property type="match status" value="1"/>
</dbReference>
<dbReference type="InterPro" id="IPR012296">
    <property type="entry name" value="Nuclease_put_TT1808"/>
</dbReference>
<dbReference type="Gene3D" id="3.90.1570.10">
    <property type="entry name" value="tt1808, chain A"/>
    <property type="match status" value="1"/>
</dbReference>
<keyword evidence="2" id="KW-0540">Nuclease</keyword>
<evidence type="ECO:0000313" key="2">
    <source>
        <dbReference type="EMBL" id="QTA80217.1"/>
    </source>
</evidence>
<keyword evidence="2" id="KW-0255">Endonuclease</keyword>
<dbReference type="InterPro" id="IPR011335">
    <property type="entry name" value="Restrct_endonuc-II-like"/>
</dbReference>
<dbReference type="AlphaFoldDB" id="A0A975GGF5"/>
<name>A0A975GGF5_9BACT</name>
<dbReference type="SUPFAM" id="SSF52980">
    <property type="entry name" value="Restriction endonuclease-like"/>
    <property type="match status" value="1"/>
</dbReference>
<dbReference type="Proteomes" id="UP000663720">
    <property type="component" value="Chromosome"/>
</dbReference>
<accession>A0A975GGF5</accession>
<evidence type="ECO:0000259" key="1">
    <source>
        <dbReference type="Pfam" id="PF05685"/>
    </source>
</evidence>
<keyword evidence="2" id="KW-0378">Hydrolase</keyword>
<dbReference type="GO" id="GO:0004519">
    <property type="term" value="F:endonuclease activity"/>
    <property type="evidence" value="ECO:0007669"/>
    <property type="project" value="UniProtKB-KW"/>
</dbReference>
<proteinExistence type="predicted"/>
<gene>
    <name evidence="2" type="ORF">dnl_25130</name>
</gene>
<organism evidence="2 3">
    <name type="scientific">Desulfonema limicola</name>
    <dbReference type="NCBI Taxonomy" id="45656"/>
    <lineage>
        <taxon>Bacteria</taxon>
        <taxon>Pseudomonadati</taxon>
        <taxon>Thermodesulfobacteriota</taxon>
        <taxon>Desulfobacteria</taxon>
        <taxon>Desulfobacterales</taxon>
        <taxon>Desulfococcaceae</taxon>
        <taxon>Desulfonema</taxon>
    </lineage>
</organism>
<dbReference type="PANTHER" id="PTHR34107">
    <property type="entry name" value="SLL0198 PROTEIN-RELATED"/>
    <property type="match status" value="1"/>
</dbReference>
<dbReference type="KEGG" id="dli:dnl_25130"/>
<evidence type="ECO:0000313" key="3">
    <source>
        <dbReference type="Proteomes" id="UP000663720"/>
    </source>
</evidence>
<dbReference type="EMBL" id="CP061799">
    <property type="protein sequence ID" value="QTA80217.1"/>
    <property type="molecule type" value="Genomic_DNA"/>
</dbReference>